<dbReference type="Proteomes" id="UP001190640">
    <property type="component" value="Chromosome 4"/>
</dbReference>
<dbReference type="GO" id="GO:0005886">
    <property type="term" value="C:plasma membrane"/>
    <property type="evidence" value="ECO:0007669"/>
    <property type="project" value="UniProtKB-SubCell"/>
</dbReference>
<dbReference type="InterPro" id="IPR000337">
    <property type="entry name" value="GPCR_3"/>
</dbReference>
<keyword evidence="4 12" id="KW-0812">Transmembrane</keyword>
<dbReference type="RefSeq" id="XP_054832687.1">
    <property type="nucleotide sequence ID" value="XM_054976712.1"/>
</dbReference>
<sequence length="791" mass="89473">MVHMLSSHGLKTIFSEHKSWLMTKQYQHILAFVFAFNEIKKDSKLLHNTTLGSDIYDNAFNPLRSSQGIRNILFRGQKNYVNYNCDRKKKVTYGSFDPATNEKTQFHFLFRMVPNESPQCVGIVHLLQHFGWNWIGLLTSDDDSGENFLQNLIPRLYQSNICIALKEPIPTARDYTANTDLGKIIGRIALKIWLGKINVILVYGNDQSMEGLRIILQNYEIGYGLPIERVWIITSQWDVTSIMLERKFTPKSLNGSLSFALHTNKVPGFQDFIKTLNPYQSKIYFIQVFWLYIFRCSLPLYNIYGPQNKNCTGEEKLESIPGTVFETGMSGHSYGIYNAVHAVARALHAMYSSRSQQRVMEEGGLLYAQPWQLYSFLRNVRFNNSAGDEIFFDENGDLAAGYDIVNLVTFPNQSFQKIQVGRMKSKTTAGEEFVINRSLLIWNHKFQQHVPRSTCVESCPTGHSRIVQEGKQVCCYDCIQCPEGKIAAQMDADQCEKCPDDEYPNQKRDQCVPKSITYLTYEDPMGASLASIAVLFFVATVIVMGIFATHWNTPIVKANNRSITCVLLSSLLIGFLCSFLFLGHPGTVTCLLRQTLLGIIFTVAMSCILAKTITVVVAFIATKPGNRMRKWVGKRLAMSVIVPCCLIQTSICVLWLAISPPFPEFDMHSQMGHIIVQCNEGSDIMFYIVLGYMGLLATISFMVAFLARTLPDSFNEAKLITFSMLVFCSVWISFVPTYLSTKGKDMVAVEVFSILASSGGLLACIFFPKCYIIIFKTHLNTREQLGRKTNT</sequence>
<dbReference type="FunFam" id="2.10.50.30:FF:000002">
    <property type="entry name" value="Vomeronasal 2 receptor, h1"/>
    <property type="match status" value="1"/>
</dbReference>
<dbReference type="PANTHER" id="PTHR24061:SF599">
    <property type="entry name" value="G-PROTEIN COUPLED RECEPTORS FAMILY 3 PROFILE DOMAIN-CONTAINING PROTEIN"/>
    <property type="match status" value="1"/>
</dbReference>
<feature type="transmembrane region" description="Helical" evidence="12">
    <location>
        <begin position="719"/>
        <end position="739"/>
    </location>
</feature>
<feature type="transmembrane region" description="Helical" evidence="12">
    <location>
        <begin position="640"/>
        <end position="658"/>
    </location>
</feature>
<feature type="transmembrane region" description="Helical" evidence="12">
    <location>
        <begin position="563"/>
        <end position="584"/>
    </location>
</feature>
<evidence type="ECO:0000256" key="4">
    <source>
        <dbReference type="ARBA" id="ARBA00022692"/>
    </source>
</evidence>
<organism evidence="14 15">
    <name type="scientific">Eublepharis macularius</name>
    <name type="common">Leopard gecko</name>
    <name type="synonym">Cyrtodactylus macularius</name>
    <dbReference type="NCBI Taxonomy" id="481883"/>
    <lineage>
        <taxon>Eukaryota</taxon>
        <taxon>Metazoa</taxon>
        <taxon>Chordata</taxon>
        <taxon>Craniata</taxon>
        <taxon>Vertebrata</taxon>
        <taxon>Euteleostomi</taxon>
        <taxon>Lepidosauria</taxon>
        <taxon>Squamata</taxon>
        <taxon>Bifurcata</taxon>
        <taxon>Gekkota</taxon>
        <taxon>Eublepharidae</taxon>
        <taxon>Eublepharinae</taxon>
        <taxon>Eublepharis</taxon>
    </lineage>
</organism>
<dbReference type="Pfam" id="PF01094">
    <property type="entry name" value="ANF_receptor"/>
    <property type="match status" value="1"/>
</dbReference>
<dbReference type="PANTHER" id="PTHR24061">
    <property type="entry name" value="CALCIUM-SENSING RECEPTOR-RELATED"/>
    <property type="match status" value="1"/>
</dbReference>
<dbReference type="Gene3D" id="2.10.50.30">
    <property type="entry name" value="GPCR, family 3, nine cysteines domain"/>
    <property type="match status" value="1"/>
</dbReference>
<keyword evidence="3" id="KW-1003">Cell membrane</keyword>
<dbReference type="Pfam" id="PF07562">
    <property type="entry name" value="NCD3G"/>
    <property type="match status" value="1"/>
</dbReference>
<dbReference type="GO" id="GO:0004930">
    <property type="term" value="F:G protein-coupled receptor activity"/>
    <property type="evidence" value="ECO:0007669"/>
    <property type="project" value="UniProtKB-KW"/>
</dbReference>
<evidence type="ECO:0000259" key="13">
    <source>
        <dbReference type="PROSITE" id="PS50259"/>
    </source>
</evidence>
<evidence type="ECO:0000256" key="2">
    <source>
        <dbReference type="ARBA" id="ARBA00007242"/>
    </source>
</evidence>
<dbReference type="PRINTS" id="PR00248">
    <property type="entry name" value="GPCRMGR"/>
</dbReference>
<name>A0AA97J710_EUBMA</name>
<dbReference type="InterPro" id="IPR038550">
    <property type="entry name" value="GPCR_3_9-Cys_sf"/>
</dbReference>
<accession>A0AA97J710</accession>
<dbReference type="KEGG" id="emc:129327964"/>
<keyword evidence="5" id="KW-0732">Signal</keyword>
<keyword evidence="9" id="KW-0675">Receptor</keyword>
<dbReference type="Pfam" id="PF00003">
    <property type="entry name" value="7tm_3"/>
    <property type="match status" value="1"/>
</dbReference>
<dbReference type="GeneID" id="129327964"/>
<protein>
    <submittedName>
        <fullName evidence="15">Vomeronasal type-2 receptor 26-like</fullName>
    </submittedName>
</protein>
<dbReference type="AlphaFoldDB" id="A0AA97J710"/>
<evidence type="ECO:0000256" key="5">
    <source>
        <dbReference type="ARBA" id="ARBA00022729"/>
    </source>
</evidence>
<evidence type="ECO:0000256" key="8">
    <source>
        <dbReference type="ARBA" id="ARBA00023136"/>
    </source>
</evidence>
<evidence type="ECO:0000256" key="11">
    <source>
        <dbReference type="ARBA" id="ARBA00023224"/>
    </source>
</evidence>
<dbReference type="PROSITE" id="PS00981">
    <property type="entry name" value="G_PROTEIN_RECEP_F3_3"/>
    <property type="match status" value="1"/>
</dbReference>
<evidence type="ECO:0000256" key="12">
    <source>
        <dbReference type="SAM" id="Phobius"/>
    </source>
</evidence>
<dbReference type="SUPFAM" id="SSF53822">
    <property type="entry name" value="Periplasmic binding protein-like I"/>
    <property type="match status" value="1"/>
</dbReference>
<evidence type="ECO:0000313" key="15">
    <source>
        <dbReference type="RefSeq" id="XP_054832687.1"/>
    </source>
</evidence>
<reference evidence="15" key="1">
    <citation type="submission" date="2025-08" db="UniProtKB">
        <authorList>
            <consortium name="RefSeq"/>
        </authorList>
    </citation>
    <scope>IDENTIFICATION</scope>
    <source>
        <tissue evidence="15">Blood</tissue>
    </source>
</reference>
<feature type="transmembrane region" description="Helical" evidence="12">
    <location>
        <begin position="596"/>
        <end position="620"/>
    </location>
</feature>
<dbReference type="PROSITE" id="PS50259">
    <property type="entry name" value="G_PROTEIN_RECEP_F3_4"/>
    <property type="match status" value="1"/>
</dbReference>
<dbReference type="InterPro" id="IPR004073">
    <property type="entry name" value="GPCR_3_vmron_rcpt_2"/>
</dbReference>
<feature type="domain" description="G-protein coupled receptors family 3 profile" evidence="13">
    <location>
        <begin position="525"/>
        <end position="789"/>
    </location>
</feature>
<dbReference type="InterPro" id="IPR017979">
    <property type="entry name" value="GPCR_3_CS"/>
</dbReference>
<keyword evidence="7" id="KW-0297">G-protein coupled receptor</keyword>
<gene>
    <name evidence="15" type="primary">LOC129327964</name>
</gene>
<dbReference type="PRINTS" id="PR01535">
    <property type="entry name" value="VOMERONASL2R"/>
</dbReference>
<dbReference type="InterPro" id="IPR011500">
    <property type="entry name" value="GPCR_3_9-Cys_dom"/>
</dbReference>
<dbReference type="InterPro" id="IPR017978">
    <property type="entry name" value="GPCR_3_C"/>
</dbReference>
<evidence type="ECO:0000256" key="9">
    <source>
        <dbReference type="ARBA" id="ARBA00023170"/>
    </source>
</evidence>
<comment type="subcellular location">
    <subcellularLocation>
        <location evidence="1">Cell membrane</location>
        <topology evidence="1">Multi-pass membrane protein</topology>
    </subcellularLocation>
</comment>
<keyword evidence="14" id="KW-1185">Reference proteome</keyword>
<dbReference type="Gene3D" id="3.40.50.2300">
    <property type="match status" value="3"/>
</dbReference>
<evidence type="ECO:0000256" key="3">
    <source>
        <dbReference type="ARBA" id="ARBA00022475"/>
    </source>
</evidence>
<evidence type="ECO:0000256" key="7">
    <source>
        <dbReference type="ARBA" id="ARBA00023040"/>
    </source>
</evidence>
<keyword evidence="8 12" id="KW-0472">Membrane</keyword>
<keyword evidence="10" id="KW-0325">Glycoprotein</keyword>
<comment type="similarity">
    <text evidence="2">Belongs to the G-protein coupled receptor 3 family.</text>
</comment>
<dbReference type="CDD" id="cd15283">
    <property type="entry name" value="7tmC_V2R_pheromone"/>
    <property type="match status" value="1"/>
</dbReference>
<evidence type="ECO:0000256" key="1">
    <source>
        <dbReference type="ARBA" id="ARBA00004651"/>
    </source>
</evidence>
<evidence type="ECO:0000256" key="6">
    <source>
        <dbReference type="ARBA" id="ARBA00022989"/>
    </source>
</evidence>
<dbReference type="FunFam" id="3.40.50.2300:FF:000024">
    <property type="entry name" value="Vomeronasal 2, receptor 73"/>
    <property type="match status" value="1"/>
</dbReference>
<feature type="transmembrane region" description="Helical" evidence="12">
    <location>
        <begin position="684"/>
        <end position="707"/>
    </location>
</feature>
<dbReference type="InterPro" id="IPR028082">
    <property type="entry name" value="Peripla_BP_I"/>
</dbReference>
<proteinExistence type="inferred from homology"/>
<feature type="transmembrane region" description="Helical" evidence="12">
    <location>
        <begin position="751"/>
        <end position="774"/>
    </location>
</feature>
<evidence type="ECO:0000256" key="10">
    <source>
        <dbReference type="ARBA" id="ARBA00023180"/>
    </source>
</evidence>
<dbReference type="InterPro" id="IPR001828">
    <property type="entry name" value="ANF_lig-bd_rcpt"/>
</dbReference>
<keyword evidence="6 12" id="KW-1133">Transmembrane helix</keyword>
<keyword evidence="11" id="KW-0807">Transducer</keyword>
<dbReference type="InterPro" id="IPR000068">
    <property type="entry name" value="GPCR_3_Ca_sens_rcpt-rel"/>
</dbReference>
<feature type="transmembrane region" description="Helical" evidence="12">
    <location>
        <begin position="529"/>
        <end position="551"/>
    </location>
</feature>
<evidence type="ECO:0000313" key="14">
    <source>
        <dbReference type="Proteomes" id="UP001190640"/>
    </source>
</evidence>